<keyword evidence="3" id="KW-1185">Reference proteome</keyword>
<comment type="caution">
    <text evidence="2">The sequence shown here is derived from an EMBL/GenBank/DDBJ whole genome shotgun (WGS) entry which is preliminary data.</text>
</comment>
<evidence type="ECO:0000313" key="3">
    <source>
        <dbReference type="Proteomes" id="UP001472677"/>
    </source>
</evidence>
<name>A0ABR2FBZ4_9ROSI</name>
<organism evidence="2 3">
    <name type="scientific">Hibiscus sabdariffa</name>
    <name type="common">roselle</name>
    <dbReference type="NCBI Taxonomy" id="183260"/>
    <lineage>
        <taxon>Eukaryota</taxon>
        <taxon>Viridiplantae</taxon>
        <taxon>Streptophyta</taxon>
        <taxon>Embryophyta</taxon>
        <taxon>Tracheophyta</taxon>
        <taxon>Spermatophyta</taxon>
        <taxon>Magnoliopsida</taxon>
        <taxon>eudicotyledons</taxon>
        <taxon>Gunneridae</taxon>
        <taxon>Pentapetalae</taxon>
        <taxon>rosids</taxon>
        <taxon>malvids</taxon>
        <taxon>Malvales</taxon>
        <taxon>Malvaceae</taxon>
        <taxon>Malvoideae</taxon>
        <taxon>Hibiscus</taxon>
    </lineage>
</organism>
<feature type="compositionally biased region" description="Basic and acidic residues" evidence="1">
    <location>
        <begin position="19"/>
        <end position="31"/>
    </location>
</feature>
<gene>
    <name evidence="2" type="ORF">V6N12_063502</name>
</gene>
<sequence length="111" mass="12154">MKPNKVDSNPDPDESVSEESARKEEAQHNVRDQVSKIGIEKILIKTAGVVEESSTTDKLIANKVVRESEGAIVLDSLRDVAHGLNQDLLEVTRCLDLRVIDCSENATDGLL</sequence>
<reference evidence="2 3" key="1">
    <citation type="journal article" date="2024" name="G3 (Bethesda)">
        <title>Genome assembly of Hibiscus sabdariffa L. provides insights into metabolisms of medicinal natural products.</title>
        <authorList>
            <person name="Kim T."/>
        </authorList>
    </citation>
    <scope>NUCLEOTIDE SEQUENCE [LARGE SCALE GENOMIC DNA]</scope>
    <source>
        <strain evidence="2">TK-2024</strain>
        <tissue evidence="2">Old leaves</tissue>
    </source>
</reference>
<accession>A0ABR2FBZ4</accession>
<feature type="region of interest" description="Disordered" evidence="1">
    <location>
        <begin position="1"/>
        <end position="31"/>
    </location>
</feature>
<evidence type="ECO:0000313" key="2">
    <source>
        <dbReference type="EMBL" id="KAK8575849.1"/>
    </source>
</evidence>
<evidence type="ECO:0000256" key="1">
    <source>
        <dbReference type="SAM" id="MobiDB-lite"/>
    </source>
</evidence>
<dbReference type="Proteomes" id="UP001472677">
    <property type="component" value="Unassembled WGS sequence"/>
</dbReference>
<protein>
    <submittedName>
        <fullName evidence="2">Uncharacterized protein</fullName>
    </submittedName>
</protein>
<proteinExistence type="predicted"/>
<dbReference type="EMBL" id="JBBPBM010000007">
    <property type="protein sequence ID" value="KAK8575849.1"/>
    <property type="molecule type" value="Genomic_DNA"/>
</dbReference>